<dbReference type="AlphaFoldDB" id="A0AAX2CG19"/>
<dbReference type="Proteomes" id="UP000242164">
    <property type="component" value="Unassembled WGS sequence"/>
</dbReference>
<keyword evidence="1" id="KW-0472">Membrane</keyword>
<feature type="transmembrane region" description="Helical" evidence="1">
    <location>
        <begin position="60"/>
        <end position="81"/>
    </location>
</feature>
<feature type="transmembrane region" description="Helical" evidence="1">
    <location>
        <begin position="102"/>
        <end position="123"/>
    </location>
</feature>
<keyword evidence="1" id="KW-0812">Transmembrane</keyword>
<dbReference type="InterPro" id="IPR010288">
    <property type="entry name" value="EcsB_ABC"/>
</dbReference>
<evidence type="ECO:0000313" key="3">
    <source>
        <dbReference type="Proteomes" id="UP000242164"/>
    </source>
</evidence>
<keyword evidence="1" id="KW-1133">Transmembrane helix</keyword>
<organism evidence="2 3">
    <name type="scientific">Bacillus cytotoxicus</name>
    <dbReference type="NCBI Taxonomy" id="580165"/>
    <lineage>
        <taxon>Bacteria</taxon>
        <taxon>Bacillati</taxon>
        <taxon>Bacillota</taxon>
        <taxon>Bacilli</taxon>
        <taxon>Bacillales</taxon>
        <taxon>Bacillaceae</taxon>
        <taxon>Bacillus</taxon>
        <taxon>Bacillus cereus group</taxon>
    </lineage>
</organism>
<dbReference type="Pfam" id="PF05975">
    <property type="entry name" value="EcsB"/>
    <property type="match status" value="1"/>
</dbReference>
<sequence>MIKEQFKKRLYSELHRKWKSIRSVTDWTVALYLIIPAFIFCGIYYRSLWTREIAMEETTYFLLGVFMFYCIIYSRGVRSFLERADCLFFIQYPVHMQKLMRYGMLYTFVRISITNVILIIFMLPLCMKNIGASPLQIVLVWGFCTVFRFMLSLLVRYINVCIGKRWVLWMVSSLLFFICFIYLGCGIFFILKSAVYSIIFIIVPVLISVACIKQKANYKKYFFKEIEKEKEESMRWTRGIMQVGGHVTNPSSSSKKPWLFPRSKKFLGKESDARIVESFLKEFFRTGSSLRFYGQIVFISTISIMRTPWWITIIILIFALFAILHYSHDYWHEFTKKMFLHLYCEEGKVLLLKWRATQYLLLPAILIYATVVLAQFYLLPAIVVGILIAVIVGWILFLP</sequence>
<feature type="transmembrane region" description="Helical" evidence="1">
    <location>
        <begin position="135"/>
        <end position="155"/>
    </location>
</feature>
<feature type="transmembrane region" description="Helical" evidence="1">
    <location>
        <begin position="309"/>
        <end position="328"/>
    </location>
</feature>
<dbReference type="EMBL" id="FMIK01000024">
    <property type="protein sequence ID" value="SCL91231.1"/>
    <property type="molecule type" value="Genomic_DNA"/>
</dbReference>
<gene>
    <name evidence="2" type="ORF">BCB44BAC_01840</name>
</gene>
<feature type="transmembrane region" description="Helical" evidence="1">
    <location>
        <begin position="365"/>
        <end position="398"/>
    </location>
</feature>
<protein>
    <submittedName>
        <fullName evidence="2">ABC-2 type transport system permease protein</fullName>
    </submittedName>
</protein>
<accession>A0AAX2CG19</accession>
<dbReference type="RefSeq" id="WP_087098577.1">
    <property type="nucleotide sequence ID" value="NZ_CP066179.1"/>
</dbReference>
<reference evidence="2 3" key="1">
    <citation type="submission" date="2016-08" db="EMBL/GenBank/DDBJ databases">
        <authorList>
            <person name="Loux V."/>
            <person name="Rue O."/>
        </authorList>
    </citation>
    <scope>NUCLEOTIDE SEQUENCE [LARGE SCALE GENOMIC DNA]</scope>
    <source>
        <strain evidence="2 3">AFSSA_08CEB44bac</strain>
    </source>
</reference>
<dbReference type="GO" id="GO:0016020">
    <property type="term" value="C:membrane"/>
    <property type="evidence" value="ECO:0007669"/>
    <property type="project" value="InterPro"/>
</dbReference>
<evidence type="ECO:0000313" key="2">
    <source>
        <dbReference type="EMBL" id="SCL91231.1"/>
    </source>
</evidence>
<evidence type="ECO:0000256" key="1">
    <source>
        <dbReference type="SAM" id="Phobius"/>
    </source>
</evidence>
<feature type="transmembrane region" description="Helical" evidence="1">
    <location>
        <begin position="167"/>
        <end position="189"/>
    </location>
</feature>
<feature type="transmembrane region" description="Helical" evidence="1">
    <location>
        <begin position="24"/>
        <end position="45"/>
    </location>
</feature>
<proteinExistence type="predicted"/>
<comment type="caution">
    <text evidence="2">The sequence shown here is derived from an EMBL/GenBank/DDBJ whole genome shotgun (WGS) entry which is preliminary data.</text>
</comment>
<feature type="transmembrane region" description="Helical" evidence="1">
    <location>
        <begin position="195"/>
        <end position="212"/>
    </location>
</feature>
<name>A0AAX2CG19_9BACI</name>